<evidence type="ECO:0000259" key="1">
    <source>
        <dbReference type="Pfam" id="PF03167"/>
    </source>
</evidence>
<keyword evidence="2" id="KW-0378">Hydrolase</keyword>
<dbReference type="RefSeq" id="WP_244753509.1">
    <property type="nucleotide sequence ID" value="NZ_CP095074.1"/>
</dbReference>
<sequence length="167" mass="19645">MERYIYSLSPVIDKDAKVLILGSIPGNKSLETNQYYGNPRNHFWKIIFSVYEESGIEDYEKKLSFLKEHEIALWDVIYSCQRKGSLDSNIRVEVPNKLTELIHEHRQLKLVIFNGTKAYNTFKKHFDMKMFTGVDFKKMPSTSPIPGRFNKTIEGKIEDWKIIKEYS</sequence>
<dbReference type="NCBIfam" id="TIGR04274">
    <property type="entry name" value="hypoxanDNAglyco"/>
    <property type="match status" value="1"/>
</dbReference>
<reference evidence="2 3" key="1">
    <citation type="submission" date="2022-04" db="EMBL/GenBank/DDBJ databases">
        <title>Halobacillus sp. isolated from saltern.</title>
        <authorList>
            <person name="Won M."/>
            <person name="Lee C.-M."/>
            <person name="Woen H.-Y."/>
            <person name="Kwon S.-W."/>
        </authorList>
    </citation>
    <scope>NUCLEOTIDE SEQUENCE [LARGE SCALE GENOMIC DNA]</scope>
    <source>
        <strain evidence="2 3">SSTM10-2</strain>
    </source>
</reference>
<dbReference type="EC" id="3.2.2.15" evidence="2"/>
<feature type="domain" description="Uracil-DNA glycosylase-like" evidence="1">
    <location>
        <begin position="11"/>
        <end position="144"/>
    </location>
</feature>
<proteinExistence type="predicted"/>
<protein>
    <submittedName>
        <fullName evidence="2">DNA-deoxyinosine glycosylase</fullName>
        <ecNumber evidence="2">3.2.2.15</ecNumber>
    </submittedName>
</protein>
<organism evidence="2 3">
    <name type="scientific">Halobacillus shinanisalinarum</name>
    <dbReference type="NCBI Taxonomy" id="2932258"/>
    <lineage>
        <taxon>Bacteria</taxon>
        <taxon>Bacillati</taxon>
        <taxon>Bacillota</taxon>
        <taxon>Bacilli</taxon>
        <taxon>Bacillales</taxon>
        <taxon>Bacillaceae</taxon>
        <taxon>Halobacillus</taxon>
    </lineage>
</organism>
<dbReference type="SUPFAM" id="SSF52141">
    <property type="entry name" value="Uracil-DNA glycosylase-like"/>
    <property type="match status" value="1"/>
</dbReference>
<dbReference type="CDD" id="cd10032">
    <property type="entry name" value="UDG-F6_HDG"/>
    <property type="match status" value="1"/>
</dbReference>
<accession>A0ABY4H0D7</accession>
<gene>
    <name evidence="2" type="ORF">MUO14_02635</name>
</gene>
<dbReference type="InterPro" id="IPR026353">
    <property type="entry name" value="Hypoxan-DNA_Glyclase"/>
</dbReference>
<dbReference type="EMBL" id="CP095074">
    <property type="protein sequence ID" value="UOQ93898.1"/>
    <property type="molecule type" value="Genomic_DNA"/>
</dbReference>
<dbReference type="InterPro" id="IPR036895">
    <property type="entry name" value="Uracil-DNA_glycosylase-like_sf"/>
</dbReference>
<evidence type="ECO:0000313" key="3">
    <source>
        <dbReference type="Proteomes" id="UP000831880"/>
    </source>
</evidence>
<dbReference type="GO" id="GO:0033958">
    <property type="term" value="F:DNA-deoxyinosine glycosylase activity"/>
    <property type="evidence" value="ECO:0007669"/>
    <property type="project" value="UniProtKB-EC"/>
</dbReference>
<dbReference type="Proteomes" id="UP000831880">
    <property type="component" value="Chromosome"/>
</dbReference>
<dbReference type="Gene3D" id="3.40.470.10">
    <property type="entry name" value="Uracil-DNA glycosylase-like domain"/>
    <property type="match status" value="1"/>
</dbReference>
<dbReference type="InterPro" id="IPR005122">
    <property type="entry name" value="Uracil-DNA_glycosylase-like"/>
</dbReference>
<name>A0ABY4H0D7_9BACI</name>
<keyword evidence="3" id="KW-1185">Reference proteome</keyword>
<dbReference type="Pfam" id="PF03167">
    <property type="entry name" value="UDG"/>
    <property type="match status" value="1"/>
</dbReference>
<evidence type="ECO:0000313" key="2">
    <source>
        <dbReference type="EMBL" id="UOQ93898.1"/>
    </source>
</evidence>
<keyword evidence="2" id="KW-0326">Glycosidase</keyword>